<dbReference type="InterPro" id="IPR006162">
    <property type="entry name" value="Ppantetheine_attach_site"/>
</dbReference>
<accession>A0ABR0F500</accession>
<dbReference type="SUPFAM" id="SSF47336">
    <property type="entry name" value="ACP-like"/>
    <property type="match status" value="1"/>
</dbReference>
<keyword evidence="11" id="KW-1185">Reference proteome</keyword>
<evidence type="ECO:0000256" key="2">
    <source>
        <dbReference type="ARBA" id="ARBA00022553"/>
    </source>
</evidence>
<dbReference type="InterPro" id="IPR009081">
    <property type="entry name" value="PP-bd_ACP"/>
</dbReference>
<dbReference type="InterPro" id="IPR056501">
    <property type="entry name" value="NAD-bd_HRPKS_sdrA"/>
</dbReference>
<dbReference type="CDD" id="cd05195">
    <property type="entry name" value="enoyl_red"/>
    <property type="match status" value="1"/>
</dbReference>
<evidence type="ECO:0000256" key="5">
    <source>
        <dbReference type="ARBA" id="ARBA00023268"/>
    </source>
</evidence>
<name>A0ABR0F500_ZASCE</name>
<comment type="caution">
    <text evidence="7">Lacks conserved residue(s) required for the propagation of feature annotation.</text>
</comment>
<dbReference type="Gene3D" id="3.40.50.150">
    <property type="entry name" value="Vaccinia Virus protein VP39"/>
    <property type="match status" value="1"/>
</dbReference>
<sequence>MAVEAVKQVSKPVGETCAGYLLRKVEILRALIVPDTDDGIEVQLTLNPCPDSELDGRGWWIFHVYSITHLDSVWTEHSRGFIAVKQQTPGLGEGNDDCGTSLFNDRWSTAEPLTWSRRDAEEVFAKLRASGIVHGPLFRNLLDIRVSEPQSSTTFWIQDCRSADRDEPSELVVHPTTLDSIFQAAYPALEPDALDGCMVLPRSIEQMYISAHIPRAASSLLEARAEVSIHGRRGFSSTLSILDSDSAGHEPVARITGLFCQAVPMAAVGERKDTSRTCFEMIWRPDWTFLPSTELKKPVTFSADLASVEMGNKLVRATYHFIHDTLSKLSAQDVQALDWHQHRLLDWMRIQDRLGSEDGLANNSSSWAKSSAGIKQLLFDEVSTASVNGRLLCRIGSSLLDILRNEAAPLELMMEGNLLYDFYDNSLRTARSGAQVEHLVAHHAHKTPHGRILEIGAGTGSCTTRVLRALSSNGASRAPLLSHYDFTDISSGFFEQAREKYAAWGDFISYQKLDIESDPATQGFELESYDLVVACLVLHATKDLERTLANVRRMMKPGAKLILVETTRDTIDSQLFFGTLPGWWLGKDRVDSPNISAEEWHKVLVGTGFSGVDAELRDFDDDDEYSISTMLITAVPQRRYPETLTIVTADTTPQRWTQDFAELLKSQTDVEVAIKSLGSIQGDQHCIFLLEAEQPLLASIDKETFAQVHEALNNVQSALWITNGNIAQGGNPDYALHAGLLRTLRLEDPRKRLVACDLASAEDPWTETNTSILVTLLKDTFNLEQPPGEIDTEYAIRDSQIHIARVYEDMLANDATRALSKATEPCLQAFGNRKIPLRIEIGTPGLIDSLVFVEDQAMSEPLPADYIEIEPKAFGLNFRDVLCALGHIDGNTLGFECSGIVTSLGSNARQSDLRVGDRVCTLMLGHFGTKVRVHWTWAARIPETASLEEAATIPLVYATAYQALEVCARLQEGETVLIHAASGGVGQAAIMMAQLKNARIFATVGTEAKKQFIHETYGIPLADIFSSRNDSFASAVMAKTNGAGVDVVLNSLAGNLLKASWESIASFGRFIEIGRRDIEQDKALSMLPFGRVTSFATVDLNYLVRLRPNKVKETMDAIMLLWRAREIRAVAPVTQFSMSEITGAFRLMQSGKHLGKIILSPQPGDEVQVLPSVKHFEPAQNASYLIVGGLGGIGQSLARHLASIGCQHLIVLSRSATQHSVNSLCLELEARGCTLSIRDCDVSDAQMLDATIDDLRRSGVPPIRGIIQAAMVLHDSIFETMDHKKWHAALKPKIAATWNLHNAFKEVDFFVMLASIAGVAGSPGQSNYAAGSAFQDAFARYRAQRHLPAVSIDLGSVSNVGHAAKTDGVIERLQTLGFEPIEESQTLRIIEMAMCSPTRSIDSSQLITGFTLWDDSMNVAWAPDHRYWSLKRNSARGHRHNELESSKTGAQSDVREAVAAAKTWEEACQYCLDALMAKIKTIFALSDDAVDPVRPLSDYGVDSLVAVEVRNWLALSLQADVSIFDIMQSGSLQVLAEKTVERSQLVGDKGLKKAVVVAE</sequence>
<dbReference type="SMART" id="SM00829">
    <property type="entry name" value="PKS_ER"/>
    <property type="match status" value="1"/>
</dbReference>
<dbReference type="Pfam" id="PF13602">
    <property type="entry name" value="ADH_zinc_N_2"/>
    <property type="match status" value="1"/>
</dbReference>
<dbReference type="Pfam" id="PF14765">
    <property type="entry name" value="PS-DH"/>
    <property type="match status" value="1"/>
</dbReference>
<dbReference type="InterPro" id="IPR057326">
    <property type="entry name" value="KR_dom"/>
</dbReference>
<dbReference type="SMART" id="SM00822">
    <property type="entry name" value="PKS_KR"/>
    <property type="match status" value="1"/>
</dbReference>
<dbReference type="SUPFAM" id="SSF51735">
    <property type="entry name" value="NAD(P)-binding Rossmann-fold domains"/>
    <property type="match status" value="2"/>
</dbReference>
<feature type="domain" description="Carrier" evidence="8">
    <location>
        <begin position="1466"/>
        <end position="1543"/>
    </location>
</feature>
<reference evidence="10 11" key="1">
    <citation type="journal article" date="2023" name="G3 (Bethesda)">
        <title>A chromosome-level genome assembly of Zasmidium syzygii isolated from banana leaves.</title>
        <authorList>
            <person name="van Westerhoven A.C."/>
            <person name="Mehrabi R."/>
            <person name="Talebi R."/>
            <person name="Steentjes M.B.F."/>
            <person name="Corcolon B."/>
            <person name="Chong P.A."/>
            <person name="Kema G.H.J."/>
            <person name="Seidl M.F."/>
        </authorList>
    </citation>
    <scope>NUCLEOTIDE SEQUENCE [LARGE SCALE GENOMIC DNA]</scope>
    <source>
        <strain evidence="10 11">P124</strain>
    </source>
</reference>
<dbReference type="InterPro" id="IPR036291">
    <property type="entry name" value="NAD(P)-bd_dom_sf"/>
</dbReference>
<dbReference type="Gene3D" id="3.10.129.110">
    <property type="entry name" value="Polyketide synthase dehydratase"/>
    <property type="match status" value="1"/>
</dbReference>
<dbReference type="InterPro" id="IPR036736">
    <property type="entry name" value="ACP-like_sf"/>
</dbReference>
<dbReference type="CDD" id="cd02440">
    <property type="entry name" value="AdoMet_MTases"/>
    <property type="match status" value="1"/>
</dbReference>
<keyword evidence="6" id="KW-0012">Acyltransferase</keyword>
<dbReference type="Proteomes" id="UP001305779">
    <property type="component" value="Unassembled WGS sequence"/>
</dbReference>
<evidence type="ECO:0000313" key="11">
    <source>
        <dbReference type="Proteomes" id="UP001305779"/>
    </source>
</evidence>
<keyword evidence="3" id="KW-0808">Transferase</keyword>
<keyword evidence="1" id="KW-0596">Phosphopantetheine</keyword>
<feature type="region of interest" description="C-terminal hotdog fold" evidence="7">
    <location>
        <begin position="114"/>
        <end position="269"/>
    </location>
</feature>
<dbReference type="SUPFAM" id="SSF53335">
    <property type="entry name" value="S-adenosyl-L-methionine-dependent methyltransferases"/>
    <property type="match status" value="1"/>
</dbReference>
<dbReference type="PROSITE" id="PS00012">
    <property type="entry name" value="PHOSPHOPANTETHEINE"/>
    <property type="match status" value="1"/>
</dbReference>
<evidence type="ECO:0000256" key="7">
    <source>
        <dbReference type="PROSITE-ProRule" id="PRU01363"/>
    </source>
</evidence>
<evidence type="ECO:0000259" key="9">
    <source>
        <dbReference type="PROSITE" id="PS52019"/>
    </source>
</evidence>
<dbReference type="EMBL" id="JAXOVC010000001">
    <property type="protein sequence ID" value="KAK4508762.1"/>
    <property type="molecule type" value="Genomic_DNA"/>
</dbReference>
<protein>
    <recommendedName>
        <fullName evidence="12">Polyketide synthase</fullName>
    </recommendedName>
</protein>
<dbReference type="InterPro" id="IPR013968">
    <property type="entry name" value="PKS_KR"/>
</dbReference>
<evidence type="ECO:0008006" key="12">
    <source>
        <dbReference type="Google" id="ProtNLM"/>
    </source>
</evidence>
<evidence type="ECO:0000256" key="3">
    <source>
        <dbReference type="ARBA" id="ARBA00022679"/>
    </source>
</evidence>
<dbReference type="Gene3D" id="3.40.50.720">
    <property type="entry name" value="NAD(P)-binding Rossmann-like Domain"/>
    <property type="match status" value="3"/>
</dbReference>
<dbReference type="SMART" id="SM00823">
    <property type="entry name" value="PKS_PP"/>
    <property type="match status" value="1"/>
</dbReference>
<dbReference type="PROSITE" id="PS50075">
    <property type="entry name" value="CARRIER"/>
    <property type="match status" value="1"/>
</dbReference>
<keyword evidence="2" id="KW-0597">Phosphoprotein</keyword>
<comment type="caution">
    <text evidence="10">The sequence shown here is derived from an EMBL/GenBank/DDBJ whole genome shotgun (WGS) entry which is preliminary data.</text>
</comment>
<dbReference type="Pfam" id="PF08659">
    <property type="entry name" value="KR"/>
    <property type="match status" value="1"/>
</dbReference>
<dbReference type="PANTHER" id="PTHR45681:SF6">
    <property type="entry name" value="POLYKETIDE SYNTHASE 37"/>
    <property type="match status" value="1"/>
</dbReference>
<dbReference type="InterPro" id="IPR029063">
    <property type="entry name" value="SAM-dependent_MTases_sf"/>
</dbReference>
<dbReference type="InterPro" id="IPR042104">
    <property type="entry name" value="PKS_dehydratase_sf"/>
</dbReference>
<proteinExistence type="predicted"/>
<evidence type="ECO:0000256" key="1">
    <source>
        <dbReference type="ARBA" id="ARBA00022450"/>
    </source>
</evidence>
<dbReference type="InterPro" id="IPR049900">
    <property type="entry name" value="PKS_mFAS_DH"/>
</dbReference>
<dbReference type="InterPro" id="IPR013217">
    <property type="entry name" value="Methyltransf_12"/>
</dbReference>
<dbReference type="InterPro" id="IPR050444">
    <property type="entry name" value="Polyketide_Synthase"/>
</dbReference>
<evidence type="ECO:0000256" key="6">
    <source>
        <dbReference type="ARBA" id="ARBA00023315"/>
    </source>
</evidence>
<evidence type="ECO:0000256" key="4">
    <source>
        <dbReference type="ARBA" id="ARBA00022857"/>
    </source>
</evidence>
<dbReference type="InterPro" id="IPR020806">
    <property type="entry name" value="PKS_PP-bd"/>
</dbReference>
<dbReference type="InterPro" id="IPR011032">
    <property type="entry name" value="GroES-like_sf"/>
</dbReference>
<dbReference type="Pfam" id="PF08242">
    <property type="entry name" value="Methyltransf_12"/>
    <property type="match status" value="1"/>
</dbReference>
<feature type="region of interest" description="N-terminal hotdog fold" evidence="7">
    <location>
        <begin position="1"/>
        <end position="89"/>
    </location>
</feature>
<dbReference type="SUPFAM" id="SSF50129">
    <property type="entry name" value="GroES-like"/>
    <property type="match status" value="1"/>
</dbReference>
<gene>
    <name evidence="10" type="ORF">PRZ48_002501</name>
</gene>
<keyword evidence="4" id="KW-0521">NADP</keyword>
<keyword evidence="5" id="KW-0511">Multifunctional enzyme</keyword>
<dbReference type="Pfam" id="PF08240">
    <property type="entry name" value="ADH_N"/>
    <property type="match status" value="1"/>
</dbReference>
<dbReference type="PROSITE" id="PS52019">
    <property type="entry name" value="PKS_MFAS_DH"/>
    <property type="match status" value="1"/>
</dbReference>
<dbReference type="PANTHER" id="PTHR45681">
    <property type="entry name" value="POLYKETIDE SYNTHASE 44-RELATED"/>
    <property type="match status" value="1"/>
</dbReference>
<dbReference type="Gene3D" id="3.90.180.10">
    <property type="entry name" value="Medium-chain alcohol dehydrogenases, catalytic domain"/>
    <property type="match status" value="1"/>
</dbReference>
<evidence type="ECO:0000259" key="8">
    <source>
        <dbReference type="PROSITE" id="PS50075"/>
    </source>
</evidence>
<organism evidence="10 11">
    <name type="scientific">Zasmidium cellare</name>
    <name type="common">Wine cellar mold</name>
    <name type="synonym">Racodium cellare</name>
    <dbReference type="NCBI Taxonomy" id="395010"/>
    <lineage>
        <taxon>Eukaryota</taxon>
        <taxon>Fungi</taxon>
        <taxon>Dikarya</taxon>
        <taxon>Ascomycota</taxon>
        <taxon>Pezizomycotina</taxon>
        <taxon>Dothideomycetes</taxon>
        <taxon>Dothideomycetidae</taxon>
        <taxon>Mycosphaerellales</taxon>
        <taxon>Mycosphaerellaceae</taxon>
        <taxon>Zasmidium</taxon>
    </lineage>
</organism>
<dbReference type="InterPro" id="IPR013154">
    <property type="entry name" value="ADH-like_N"/>
</dbReference>
<dbReference type="InterPro" id="IPR049551">
    <property type="entry name" value="PKS_DH_C"/>
</dbReference>
<dbReference type="InterPro" id="IPR020843">
    <property type="entry name" value="ER"/>
</dbReference>
<evidence type="ECO:0000313" key="10">
    <source>
        <dbReference type="EMBL" id="KAK4508762.1"/>
    </source>
</evidence>
<dbReference type="Gene3D" id="1.10.1200.10">
    <property type="entry name" value="ACP-like"/>
    <property type="match status" value="1"/>
</dbReference>
<dbReference type="Pfam" id="PF23297">
    <property type="entry name" value="ACP_SdgA_C"/>
    <property type="match status" value="1"/>
</dbReference>
<dbReference type="Pfam" id="PF23114">
    <property type="entry name" value="NAD-bd_HRPKS_sdrA"/>
    <property type="match status" value="1"/>
</dbReference>
<feature type="domain" description="PKS/mFAS DH" evidence="9">
    <location>
        <begin position="1"/>
        <end position="269"/>
    </location>
</feature>